<keyword evidence="1" id="KW-1133">Transmembrane helix</keyword>
<dbReference type="AlphaFoldDB" id="A0A561UTE0"/>
<evidence type="ECO:0000256" key="1">
    <source>
        <dbReference type="SAM" id="Phobius"/>
    </source>
</evidence>
<evidence type="ECO:0000313" key="3">
    <source>
        <dbReference type="EMBL" id="WSC16223.1"/>
    </source>
</evidence>
<sequence>MSPIVVIIIAVVLVLLLCTAAAWMVTTRRRKLREQFGPEYERAVEAKHGRRAGERELREREERHDALDIKPLPAPVRDRYTQDWTRVQETFVDRPDDAVHQADRLVTTLMSERGYPTKGYEQQLKDLSVEHGRTLEHYRAAHEVNDRSSRHQATTEELRGAMVHYRALFGELLHNGDRPREGQA</sequence>
<name>A0A561UTE0_9ACTN</name>
<evidence type="ECO:0000313" key="2">
    <source>
        <dbReference type="EMBL" id="TWG02636.1"/>
    </source>
</evidence>
<evidence type="ECO:0008006" key="6">
    <source>
        <dbReference type="Google" id="ProtNLM"/>
    </source>
</evidence>
<dbReference type="OrthoDB" id="7502542at2"/>
<feature type="transmembrane region" description="Helical" evidence="1">
    <location>
        <begin position="6"/>
        <end position="25"/>
    </location>
</feature>
<proteinExistence type="predicted"/>
<gene>
    <name evidence="2" type="ORF">FHX80_111046</name>
    <name evidence="3" type="ORF">OIE64_27615</name>
</gene>
<evidence type="ECO:0000313" key="5">
    <source>
        <dbReference type="Proteomes" id="UP001330827"/>
    </source>
</evidence>
<reference evidence="2 4" key="1">
    <citation type="submission" date="2019-06" db="EMBL/GenBank/DDBJ databases">
        <title>Sequencing the genomes of 1000 actinobacteria strains.</title>
        <authorList>
            <person name="Klenk H.-P."/>
        </authorList>
    </citation>
    <scope>NUCLEOTIDE SEQUENCE [LARGE SCALE GENOMIC DNA]</scope>
    <source>
        <strain evidence="2 4">DSM 42059</strain>
    </source>
</reference>
<keyword evidence="1" id="KW-0812">Transmembrane</keyword>
<dbReference type="EMBL" id="CP109114">
    <property type="protein sequence ID" value="WSC16223.1"/>
    <property type="molecule type" value="Genomic_DNA"/>
</dbReference>
<reference evidence="3 5" key="2">
    <citation type="submission" date="2022-10" db="EMBL/GenBank/DDBJ databases">
        <title>The complete genomes of actinobacterial strains from the NBC collection.</title>
        <authorList>
            <person name="Joergensen T.S."/>
            <person name="Alvarez Arevalo M."/>
            <person name="Sterndorff E.B."/>
            <person name="Faurdal D."/>
            <person name="Vuksanovic O."/>
            <person name="Mourched A.-S."/>
            <person name="Charusanti P."/>
            <person name="Shaw S."/>
            <person name="Blin K."/>
            <person name="Weber T."/>
        </authorList>
    </citation>
    <scope>NUCLEOTIDE SEQUENCE [LARGE SCALE GENOMIC DNA]</scope>
    <source>
        <strain evidence="3 5">NBC 01769</strain>
    </source>
</reference>
<dbReference type="Proteomes" id="UP000318186">
    <property type="component" value="Unassembled WGS sequence"/>
</dbReference>
<dbReference type="Proteomes" id="UP001330827">
    <property type="component" value="Chromosome"/>
</dbReference>
<keyword evidence="5" id="KW-1185">Reference proteome</keyword>
<protein>
    <recommendedName>
        <fullName evidence="6">Secreted protein</fullName>
    </recommendedName>
</protein>
<evidence type="ECO:0000313" key="4">
    <source>
        <dbReference type="Proteomes" id="UP000318186"/>
    </source>
</evidence>
<dbReference type="RefSeq" id="WP_145763115.1">
    <property type="nucleotide sequence ID" value="NZ_CP109114.1"/>
</dbReference>
<organism evidence="2 4">
    <name type="scientific">Streptomyces brevispora</name>
    <dbReference type="NCBI Taxonomy" id="887462"/>
    <lineage>
        <taxon>Bacteria</taxon>
        <taxon>Bacillati</taxon>
        <taxon>Actinomycetota</taxon>
        <taxon>Actinomycetes</taxon>
        <taxon>Kitasatosporales</taxon>
        <taxon>Streptomycetaceae</taxon>
        <taxon>Streptomyces</taxon>
    </lineage>
</organism>
<accession>A0A561UTE0</accession>
<dbReference type="EMBL" id="VIWW01000001">
    <property type="protein sequence ID" value="TWG02636.1"/>
    <property type="molecule type" value="Genomic_DNA"/>
</dbReference>
<keyword evidence="1" id="KW-0472">Membrane</keyword>